<accession>A0ABY9CU11</accession>
<dbReference type="SUPFAM" id="SSF57756">
    <property type="entry name" value="Retrovirus zinc finger-like domains"/>
    <property type="match status" value="1"/>
</dbReference>
<dbReference type="PROSITE" id="PS50158">
    <property type="entry name" value="ZF_CCHC"/>
    <property type="match status" value="1"/>
</dbReference>
<reference evidence="3 4" key="1">
    <citation type="journal article" date="2023" name="Hortic Res">
        <title>The complete reference genome for grapevine (Vitis vinifera L.) genetics and breeding.</title>
        <authorList>
            <person name="Shi X."/>
            <person name="Cao S."/>
            <person name="Wang X."/>
            <person name="Huang S."/>
            <person name="Wang Y."/>
            <person name="Liu Z."/>
            <person name="Liu W."/>
            <person name="Leng X."/>
            <person name="Peng Y."/>
            <person name="Wang N."/>
            <person name="Wang Y."/>
            <person name="Ma Z."/>
            <person name="Xu X."/>
            <person name="Zhang F."/>
            <person name="Xue H."/>
            <person name="Zhong H."/>
            <person name="Wang Y."/>
            <person name="Zhang K."/>
            <person name="Velt A."/>
            <person name="Avia K."/>
            <person name="Holtgrawe D."/>
            <person name="Grimplet J."/>
            <person name="Matus J.T."/>
            <person name="Ware D."/>
            <person name="Wu X."/>
            <person name="Wang H."/>
            <person name="Liu C."/>
            <person name="Fang Y."/>
            <person name="Rustenholz C."/>
            <person name="Cheng Z."/>
            <person name="Xiao H."/>
            <person name="Zhou Y."/>
        </authorList>
    </citation>
    <scope>NUCLEOTIDE SEQUENCE [LARGE SCALE GENOMIC DNA]</scope>
    <source>
        <strain evidence="4">cv. Pinot noir / PN40024</strain>
        <tissue evidence="3">Leaf</tissue>
    </source>
</reference>
<dbReference type="Pfam" id="PF00098">
    <property type="entry name" value="zf-CCHC"/>
    <property type="match status" value="1"/>
</dbReference>
<name>A0ABY9CU11_VITVI</name>
<keyword evidence="1" id="KW-0862">Zinc</keyword>
<dbReference type="EMBL" id="CP126658">
    <property type="protein sequence ID" value="WJZ98631.1"/>
    <property type="molecule type" value="Genomic_DNA"/>
</dbReference>
<evidence type="ECO:0000313" key="4">
    <source>
        <dbReference type="Proteomes" id="UP001227230"/>
    </source>
</evidence>
<sequence length="107" mass="12742">MVVNMTHNESVKTFDDIVRHLELEVKQLVVARPNEQAYVVKSSSRKTFGFKHNRKFFKRNKRFDDASKKEKIEIHKKFKQAKKDKSKFKCYKCGNKGHFTRECTESN</sequence>
<evidence type="ECO:0000313" key="3">
    <source>
        <dbReference type="EMBL" id="WJZ98631.1"/>
    </source>
</evidence>
<evidence type="ECO:0000259" key="2">
    <source>
        <dbReference type="PROSITE" id="PS50158"/>
    </source>
</evidence>
<dbReference type="SMART" id="SM00343">
    <property type="entry name" value="ZnF_C2HC"/>
    <property type="match status" value="1"/>
</dbReference>
<dbReference type="InterPro" id="IPR001878">
    <property type="entry name" value="Znf_CCHC"/>
</dbReference>
<evidence type="ECO:0000256" key="1">
    <source>
        <dbReference type="PROSITE-ProRule" id="PRU00047"/>
    </source>
</evidence>
<proteinExistence type="predicted"/>
<keyword evidence="4" id="KW-1185">Reference proteome</keyword>
<dbReference type="Gene3D" id="4.10.60.10">
    <property type="entry name" value="Zinc finger, CCHC-type"/>
    <property type="match status" value="1"/>
</dbReference>
<keyword evidence="1" id="KW-0479">Metal-binding</keyword>
<feature type="domain" description="CCHC-type" evidence="2">
    <location>
        <begin position="89"/>
        <end position="105"/>
    </location>
</feature>
<dbReference type="InterPro" id="IPR036875">
    <property type="entry name" value="Znf_CCHC_sf"/>
</dbReference>
<keyword evidence="1" id="KW-0863">Zinc-finger</keyword>
<organism evidence="3 4">
    <name type="scientific">Vitis vinifera</name>
    <name type="common">Grape</name>
    <dbReference type="NCBI Taxonomy" id="29760"/>
    <lineage>
        <taxon>Eukaryota</taxon>
        <taxon>Viridiplantae</taxon>
        <taxon>Streptophyta</taxon>
        <taxon>Embryophyta</taxon>
        <taxon>Tracheophyta</taxon>
        <taxon>Spermatophyta</taxon>
        <taxon>Magnoliopsida</taxon>
        <taxon>eudicotyledons</taxon>
        <taxon>Gunneridae</taxon>
        <taxon>Pentapetalae</taxon>
        <taxon>rosids</taxon>
        <taxon>Vitales</taxon>
        <taxon>Vitaceae</taxon>
        <taxon>Viteae</taxon>
        <taxon>Vitis</taxon>
    </lineage>
</organism>
<dbReference type="Proteomes" id="UP001227230">
    <property type="component" value="Chromosome 11"/>
</dbReference>
<gene>
    <name evidence="3" type="ORF">VitviT2T_017143</name>
</gene>
<protein>
    <recommendedName>
        <fullName evidence="2">CCHC-type domain-containing protein</fullName>
    </recommendedName>
</protein>